<comment type="caution">
    <text evidence="1">The sequence shown here is derived from an EMBL/GenBank/DDBJ whole genome shotgun (WGS) entry which is preliminary data.</text>
</comment>
<dbReference type="RefSeq" id="WP_150015722.1">
    <property type="nucleotide sequence ID" value="NZ_VWVM01000027.1"/>
</dbReference>
<dbReference type="AlphaFoldDB" id="A0AB34CKS4"/>
<dbReference type="Proteomes" id="UP000324255">
    <property type="component" value="Unassembled WGS sequence"/>
</dbReference>
<accession>A0AB34CKS4</accession>
<organism evidence="1 2">
    <name type="scientific">Candidatus Pantoea gossypiicola</name>
    <dbReference type="NCBI Taxonomy" id="2608008"/>
    <lineage>
        <taxon>Bacteria</taxon>
        <taxon>Pseudomonadati</taxon>
        <taxon>Pseudomonadota</taxon>
        <taxon>Gammaproteobacteria</taxon>
        <taxon>Enterobacterales</taxon>
        <taxon>Erwiniaceae</taxon>
        <taxon>Pantoea</taxon>
    </lineage>
</organism>
<protein>
    <submittedName>
        <fullName evidence="1">Uncharacterized protein</fullName>
    </submittedName>
</protein>
<reference evidence="1 2" key="1">
    <citation type="submission" date="2019-09" db="EMBL/GenBank/DDBJ databases">
        <title>Genomic diversity of phyloplane-associated Pantoea species in Pakistan cotton crop.</title>
        <authorList>
            <person name="Tufail M.R."/>
            <person name="Cook D.R."/>
        </authorList>
    </citation>
    <scope>NUCLEOTIDE SEQUENCE [LARGE SCALE GENOMIC DNA]</scope>
    <source>
        <strain evidence="1 2">B_8</strain>
    </source>
</reference>
<proteinExistence type="predicted"/>
<evidence type="ECO:0000313" key="1">
    <source>
        <dbReference type="EMBL" id="KAA6118695.1"/>
    </source>
</evidence>
<evidence type="ECO:0000313" key="2">
    <source>
        <dbReference type="Proteomes" id="UP000324255"/>
    </source>
</evidence>
<dbReference type="EMBL" id="VWVM01000027">
    <property type="protein sequence ID" value="KAA6118695.1"/>
    <property type="molecule type" value="Genomic_DNA"/>
</dbReference>
<name>A0AB34CKS4_9GAMM</name>
<gene>
    <name evidence="1" type="ORF">F3I20_22075</name>
</gene>
<keyword evidence="2" id="KW-1185">Reference proteome</keyword>
<sequence>MTNVNHETGLCPERHEVQVMAAAAIERLINDCRCNNNDDVLSVLGVLLNTGVAAVESVKSGQEVIVSPVVRQPEEKQSDSLNNEMLVAELTMWIKRLSFSMRNNANPPGVMMANDAMNYLKRQKLISINDAIR</sequence>